<evidence type="ECO:0000256" key="7">
    <source>
        <dbReference type="ARBA" id="ARBA00049354"/>
    </source>
</evidence>
<evidence type="ECO:0000256" key="6">
    <source>
        <dbReference type="ARBA" id="ARBA00048448"/>
    </source>
</evidence>
<sequence>SCKCLLYIGLSAAKVIHESGSDVLVLEARTRVGGRTYTKRNETVTYVDMGGAYVGPTQNSLLRLADELGIKTYPTYEKEDWLFYSRGLSVRFQGAFPPLSGFFSKLDMNNLFRLIDKMGEEIPPHAPWEAPHAEEWDKMTVKEFYNKHVWTRDTMKQGEQFVQVNVTSESYEASLLWFLWYVRLCGGSDRINATDNGGQERKFVGGSQQISERIADRLGQDRVLLDHAVCGIKQDDQLVQVSCYNGKVFKCRHVILAIPLPLQNRIVYDPPLPPLRNQLIQRIPMGSVIKTFVYYDKPFWREKGYCGSVVIDDDEALAEFTSDECKVDGSKPAIMGFILANRARKYVSLTREERRDRLCEMYAKVFQTDQALKYVHYEEMNWLEEQWSGGCYTVMMPPGFLTTFGRELRKPVGRIYFAGTETATQWSGYMEGAVQAGQRAAREILFARGKIEESDIWQKAPEHDIVKPRPFDKSMFERHAPSVGGFLKAVGSVSVCIACATFILYRKFRK</sequence>
<evidence type="ECO:0000256" key="9">
    <source>
        <dbReference type="PIRSR" id="PIRSR601613-1"/>
    </source>
</evidence>
<feature type="binding site" evidence="9">
    <location>
        <position position="337"/>
    </location>
    <ligand>
        <name>substrate</name>
    </ligand>
</feature>
<dbReference type="GO" id="GO:0050660">
    <property type="term" value="F:flavin adenine dinucleotide binding"/>
    <property type="evidence" value="ECO:0007669"/>
    <property type="project" value="TreeGrafter"/>
</dbReference>
<keyword evidence="10" id="KW-0472">Membrane</keyword>
<dbReference type="InterPro" id="IPR036188">
    <property type="entry name" value="FAD/NAD-bd_sf"/>
</dbReference>
<dbReference type="EMBL" id="VSWD01000005">
    <property type="protein sequence ID" value="KAK3104051.1"/>
    <property type="molecule type" value="Genomic_DNA"/>
</dbReference>
<evidence type="ECO:0000256" key="8">
    <source>
        <dbReference type="ARBA" id="ARBA00049430"/>
    </source>
</evidence>
<keyword evidence="13" id="KW-1185">Reference proteome</keyword>
<evidence type="ECO:0000256" key="10">
    <source>
        <dbReference type="RuleBase" id="RU362067"/>
    </source>
</evidence>
<protein>
    <recommendedName>
        <fullName evidence="10">Amine oxidase</fullName>
        <ecNumber evidence="10">1.4.3.-</ecNumber>
    </recommendedName>
</protein>
<dbReference type="InterPro" id="IPR050703">
    <property type="entry name" value="Flavin_MAO"/>
</dbReference>
<keyword evidence="10" id="KW-0812">Transmembrane</keyword>
<comment type="similarity">
    <text evidence="3 10">Belongs to the flavin monoamine oxidase family.</text>
</comment>
<dbReference type="GO" id="GO:0008131">
    <property type="term" value="F:primary methylamine oxidase activity"/>
    <property type="evidence" value="ECO:0007669"/>
    <property type="project" value="UniProtKB-ARBA"/>
</dbReference>
<proteinExistence type="inferred from homology"/>
<dbReference type="Gene3D" id="3.90.660.10">
    <property type="match status" value="1"/>
</dbReference>
<dbReference type="GO" id="GO:0097621">
    <property type="term" value="F:monoamine oxidase activity"/>
    <property type="evidence" value="ECO:0007669"/>
    <property type="project" value="UniProtKB-EC"/>
</dbReference>
<dbReference type="GO" id="GO:0005741">
    <property type="term" value="C:mitochondrial outer membrane"/>
    <property type="evidence" value="ECO:0007669"/>
    <property type="project" value="UniProtKB-SubCell"/>
</dbReference>
<evidence type="ECO:0000313" key="13">
    <source>
        <dbReference type="Proteomes" id="UP001186944"/>
    </source>
</evidence>
<comment type="subcellular location">
    <subcellularLocation>
        <location evidence="2">Mitochondrion outer membrane</location>
        <topology evidence="2">Single-pass type IV membrane protein</topology>
        <orientation evidence="2">Cytoplasmic side</orientation>
    </subcellularLocation>
</comment>
<comment type="caution">
    <text evidence="12">The sequence shown here is derived from an EMBL/GenBank/DDBJ whole genome shotgun (WGS) entry which is preliminary data.</text>
</comment>
<evidence type="ECO:0000259" key="11">
    <source>
        <dbReference type="Pfam" id="PF01593"/>
    </source>
</evidence>
<dbReference type="PANTHER" id="PTHR43563:SF1">
    <property type="entry name" value="AMINE OXIDASE [FLAVIN-CONTAINING] B"/>
    <property type="match status" value="1"/>
</dbReference>
<dbReference type="AlphaFoldDB" id="A0AA88YM21"/>
<evidence type="ECO:0000256" key="4">
    <source>
        <dbReference type="ARBA" id="ARBA00023002"/>
    </source>
</evidence>
<dbReference type="Gene3D" id="3.50.50.60">
    <property type="entry name" value="FAD/NAD(P)-binding domain"/>
    <property type="match status" value="1"/>
</dbReference>
<comment type="catalytic activity">
    <reaction evidence="8">
        <text>N-acetylputrescine + O2 + H2O = 4-acetamidobutanal + H2O2 + NH4(+)</text>
        <dbReference type="Rhea" id="RHEA:70283"/>
        <dbReference type="ChEBI" id="CHEBI:7386"/>
        <dbReference type="ChEBI" id="CHEBI:15377"/>
        <dbReference type="ChEBI" id="CHEBI:15379"/>
        <dbReference type="ChEBI" id="CHEBI:16240"/>
        <dbReference type="ChEBI" id="CHEBI:28938"/>
        <dbReference type="ChEBI" id="CHEBI:58263"/>
    </reaction>
    <physiologicalReaction direction="left-to-right" evidence="8">
        <dbReference type="Rhea" id="RHEA:70284"/>
    </physiologicalReaction>
</comment>
<dbReference type="Gene3D" id="1.10.405.10">
    <property type="entry name" value="Guanine Nucleotide Dissociation Inhibitor, domain 1"/>
    <property type="match status" value="1"/>
</dbReference>
<evidence type="ECO:0000256" key="5">
    <source>
        <dbReference type="ARBA" id="ARBA00045409"/>
    </source>
</evidence>
<feature type="non-terminal residue" evidence="12">
    <location>
        <position position="1"/>
    </location>
</feature>
<dbReference type="Gene3D" id="6.10.250.130">
    <property type="match status" value="1"/>
</dbReference>
<evidence type="ECO:0000313" key="12">
    <source>
        <dbReference type="EMBL" id="KAK3104051.1"/>
    </source>
</evidence>
<evidence type="ECO:0000256" key="1">
    <source>
        <dbReference type="ARBA" id="ARBA00001974"/>
    </source>
</evidence>
<dbReference type="EC" id="1.4.3.-" evidence="10"/>
<gene>
    <name evidence="12" type="ORF">FSP39_024027</name>
</gene>
<organism evidence="12 13">
    <name type="scientific">Pinctada imbricata</name>
    <name type="common">Atlantic pearl-oyster</name>
    <name type="synonym">Pinctada martensii</name>
    <dbReference type="NCBI Taxonomy" id="66713"/>
    <lineage>
        <taxon>Eukaryota</taxon>
        <taxon>Metazoa</taxon>
        <taxon>Spiralia</taxon>
        <taxon>Lophotrochozoa</taxon>
        <taxon>Mollusca</taxon>
        <taxon>Bivalvia</taxon>
        <taxon>Autobranchia</taxon>
        <taxon>Pteriomorphia</taxon>
        <taxon>Pterioida</taxon>
        <taxon>Pterioidea</taxon>
        <taxon>Pteriidae</taxon>
        <taxon>Pinctada</taxon>
    </lineage>
</organism>
<feature type="binding site" evidence="9">
    <location>
        <position position="229"/>
    </location>
    <ligand>
        <name>FAD</name>
        <dbReference type="ChEBI" id="CHEBI:57692"/>
    </ligand>
</feature>
<dbReference type="SUPFAM" id="SSF51905">
    <property type="entry name" value="FAD/NAD(P)-binding domain"/>
    <property type="match status" value="1"/>
</dbReference>
<comment type="catalytic activity">
    <reaction evidence="6">
        <text>a secondary aliphatic amine + O2 + H2O = a primary amine + an aldehyde + H2O2</text>
        <dbReference type="Rhea" id="RHEA:26414"/>
        <dbReference type="ChEBI" id="CHEBI:15377"/>
        <dbReference type="ChEBI" id="CHEBI:15379"/>
        <dbReference type="ChEBI" id="CHEBI:16240"/>
        <dbReference type="ChEBI" id="CHEBI:17478"/>
        <dbReference type="ChEBI" id="CHEBI:58855"/>
        <dbReference type="ChEBI" id="CHEBI:65296"/>
        <dbReference type="EC" id="1.4.3.4"/>
    </reaction>
</comment>
<accession>A0AA88YM21</accession>
<evidence type="ECO:0000256" key="2">
    <source>
        <dbReference type="ARBA" id="ARBA00004362"/>
    </source>
</evidence>
<dbReference type="PANTHER" id="PTHR43563">
    <property type="entry name" value="AMINE OXIDASE"/>
    <property type="match status" value="1"/>
</dbReference>
<comment type="catalytic activity">
    <reaction evidence="7">
        <text>benzylamine + O2 + H2O = benzaldehyde + H2O2 + NH4(+)</text>
        <dbReference type="Rhea" id="RHEA:59424"/>
        <dbReference type="ChEBI" id="CHEBI:15377"/>
        <dbReference type="ChEBI" id="CHEBI:15379"/>
        <dbReference type="ChEBI" id="CHEBI:16240"/>
        <dbReference type="ChEBI" id="CHEBI:17169"/>
        <dbReference type="ChEBI" id="CHEBI:28938"/>
        <dbReference type="ChEBI" id="CHEBI:225238"/>
    </reaction>
    <physiologicalReaction direction="left-to-right" evidence="7">
        <dbReference type="Rhea" id="RHEA:59425"/>
    </physiologicalReaction>
</comment>
<feature type="transmembrane region" description="Helical" evidence="10">
    <location>
        <begin position="485"/>
        <end position="505"/>
    </location>
</feature>
<reference evidence="12" key="1">
    <citation type="submission" date="2019-08" db="EMBL/GenBank/DDBJ databases">
        <title>The improved chromosome-level genome for the pearl oyster Pinctada fucata martensii using PacBio sequencing and Hi-C.</title>
        <authorList>
            <person name="Zheng Z."/>
        </authorList>
    </citation>
    <scope>NUCLEOTIDE SEQUENCE</scope>
    <source>
        <strain evidence="12">ZZ-2019</strain>
        <tissue evidence="12">Adductor muscle</tissue>
    </source>
</reference>
<dbReference type="InterPro" id="IPR002937">
    <property type="entry name" value="Amino_oxidase"/>
</dbReference>
<dbReference type="Pfam" id="PF01593">
    <property type="entry name" value="Amino_oxidase"/>
    <property type="match status" value="1"/>
</dbReference>
<keyword evidence="10" id="KW-1133">Transmembrane helix</keyword>
<dbReference type="PRINTS" id="PR00757">
    <property type="entry name" value="AMINEOXDASEF"/>
</dbReference>
<keyword evidence="10" id="KW-0285">Flavoprotein</keyword>
<keyword evidence="10" id="KW-0274">FAD</keyword>
<dbReference type="InterPro" id="IPR001613">
    <property type="entry name" value="Flavin_amine_oxidase"/>
</dbReference>
<name>A0AA88YM21_PINIB</name>
<evidence type="ECO:0000256" key="3">
    <source>
        <dbReference type="ARBA" id="ARBA00005995"/>
    </source>
</evidence>
<dbReference type="SUPFAM" id="SSF54373">
    <property type="entry name" value="FAD-linked reductases, C-terminal domain"/>
    <property type="match status" value="1"/>
</dbReference>
<dbReference type="Proteomes" id="UP001186944">
    <property type="component" value="Unassembled WGS sequence"/>
</dbReference>
<comment type="cofactor">
    <cofactor evidence="1 10">
        <name>FAD</name>
        <dbReference type="ChEBI" id="CHEBI:57692"/>
    </cofactor>
</comment>
<feature type="binding site" evidence="9">
    <location>
        <position position="421"/>
    </location>
    <ligand>
        <name>FAD</name>
        <dbReference type="ChEBI" id="CHEBI:57692"/>
    </ligand>
</feature>
<feature type="domain" description="Amine oxidase" evidence="11">
    <location>
        <begin position="9"/>
        <end position="445"/>
    </location>
</feature>
<comment type="function">
    <text evidence="5">Catalyzes the oxidative deamination of primary and some secondary amines such as neurotransmitters, and exogenous amines including the tertiary amine, neurotoxin 1-methyl-4-phenyl-1,2,3,6-tetrahydropyridine (MPTP), with concomitant reduction of oxygen to hydrogen peroxide and participates in the metabolism of neuroactive and vasoactive amines in the central nervous system and peripheral tissues. Preferentially degrades benzylamine and phenylethylamine.</text>
</comment>
<feature type="binding site" evidence="9">
    <location>
        <begin position="27"/>
        <end position="28"/>
    </location>
    <ligand>
        <name>FAD</name>
        <dbReference type="ChEBI" id="CHEBI:57692"/>
    </ligand>
</feature>
<keyword evidence="4 10" id="KW-0560">Oxidoreductase</keyword>